<name>A0A314UPV5_PRUYE</name>
<proteinExistence type="predicted"/>
<organism evidence="2 3">
    <name type="scientific">Prunus yedoensis var. nudiflora</name>
    <dbReference type="NCBI Taxonomy" id="2094558"/>
    <lineage>
        <taxon>Eukaryota</taxon>
        <taxon>Viridiplantae</taxon>
        <taxon>Streptophyta</taxon>
        <taxon>Embryophyta</taxon>
        <taxon>Tracheophyta</taxon>
        <taxon>Spermatophyta</taxon>
        <taxon>Magnoliopsida</taxon>
        <taxon>eudicotyledons</taxon>
        <taxon>Gunneridae</taxon>
        <taxon>Pentapetalae</taxon>
        <taxon>rosids</taxon>
        <taxon>fabids</taxon>
        <taxon>Rosales</taxon>
        <taxon>Rosaceae</taxon>
        <taxon>Amygdaloideae</taxon>
        <taxon>Amygdaleae</taxon>
        <taxon>Prunus</taxon>
    </lineage>
</organism>
<evidence type="ECO:0000256" key="1">
    <source>
        <dbReference type="SAM" id="MobiDB-lite"/>
    </source>
</evidence>
<feature type="compositionally biased region" description="Polar residues" evidence="1">
    <location>
        <begin position="42"/>
        <end position="51"/>
    </location>
</feature>
<reference evidence="2 3" key="1">
    <citation type="submission" date="2018-02" db="EMBL/GenBank/DDBJ databases">
        <title>Draft genome of wild Prunus yedoensis var. nudiflora.</title>
        <authorList>
            <person name="Baek S."/>
            <person name="Kim J.-H."/>
            <person name="Choi K."/>
            <person name="Kim G.-B."/>
            <person name="Cho A."/>
            <person name="Jang H."/>
            <person name="Shin C.-H."/>
            <person name="Yu H.-J."/>
            <person name="Mun J.-H."/>
        </authorList>
    </citation>
    <scope>NUCLEOTIDE SEQUENCE [LARGE SCALE GENOMIC DNA]</scope>
    <source>
        <strain evidence="3">cv. Jeju island</strain>
        <tissue evidence="2">Leaf</tissue>
    </source>
</reference>
<dbReference type="AlphaFoldDB" id="A0A314UPV5"/>
<evidence type="ECO:0000313" key="3">
    <source>
        <dbReference type="Proteomes" id="UP000250321"/>
    </source>
</evidence>
<dbReference type="Proteomes" id="UP000250321">
    <property type="component" value="Unassembled WGS sequence"/>
</dbReference>
<dbReference type="EMBL" id="PJQY01003272">
    <property type="protein sequence ID" value="PQM38826.1"/>
    <property type="molecule type" value="Genomic_DNA"/>
</dbReference>
<accession>A0A314UPV5</accession>
<protein>
    <submittedName>
        <fullName evidence="2">Uncharacterized protein</fullName>
    </submittedName>
</protein>
<keyword evidence="3" id="KW-1185">Reference proteome</keyword>
<sequence length="141" mass="15518">MDRIALHQPYANFVKQKLSGKKSENHAEKTLNRINLEHINPVPQSASTDTFPPSPLKGVRPLTGRKAGLGGVSRRRSRQEPARTLATAKRQSRAAPADLLSCVSYCTTKATPIRSKRGASVARLGPSRHVEVVRKEPFPEM</sequence>
<feature type="region of interest" description="Disordered" evidence="1">
    <location>
        <begin position="35"/>
        <end position="93"/>
    </location>
</feature>
<comment type="caution">
    <text evidence="2">The sequence shown here is derived from an EMBL/GenBank/DDBJ whole genome shotgun (WGS) entry which is preliminary data.</text>
</comment>
<gene>
    <name evidence="2" type="ORF">Pyn_17535</name>
</gene>
<evidence type="ECO:0000313" key="2">
    <source>
        <dbReference type="EMBL" id="PQM38826.1"/>
    </source>
</evidence>